<dbReference type="NCBIfam" id="TIGR03442">
    <property type="entry name" value="ergothioneine biosynthesis protein EgtC"/>
    <property type="match status" value="1"/>
</dbReference>
<proteinExistence type="predicted"/>
<feature type="domain" description="Glutamine amidotransferase type-2" evidence="2">
    <location>
        <begin position="2"/>
        <end position="260"/>
    </location>
</feature>
<evidence type="ECO:0000313" key="3">
    <source>
        <dbReference type="EMBL" id="ATS18912.1"/>
    </source>
</evidence>
<dbReference type="Proteomes" id="UP000231057">
    <property type="component" value="Chromosome"/>
</dbReference>
<dbReference type="GO" id="GO:0052699">
    <property type="term" value="P:ergothioneine biosynthetic process"/>
    <property type="evidence" value="ECO:0007669"/>
    <property type="project" value="InterPro"/>
</dbReference>
<reference evidence="4" key="2">
    <citation type="journal article" date="2022" name="Front. Microbiol.">
        <title>Comparative Genomic Analysis Revealed Distinct Molecular Components and Organization of CO2-Concentrating Mechanism in Thermophilic Cyanobacteria.</title>
        <authorList>
            <person name="Tang J."/>
            <person name="Zhou H."/>
            <person name="Yao D."/>
            <person name="Riaz S."/>
            <person name="You D."/>
            <person name="Klepacz-Smolka A."/>
            <person name="Daroch M."/>
        </authorList>
    </citation>
    <scope>NUCLEOTIDE SEQUENCE [LARGE SCALE GENOMIC DNA]</scope>
    <source>
        <strain evidence="4">PCC 6715</strain>
    </source>
</reference>
<organism evidence="3 4">
    <name type="scientific">Parathermosynechococcus lividus PCC 6715</name>
    <dbReference type="NCBI Taxonomy" id="1917166"/>
    <lineage>
        <taxon>Bacteria</taxon>
        <taxon>Bacillati</taxon>
        <taxon>Cyanobacteriota</taxon>
        <taxon>Cyanophyceae</taxon>
        <taxon>Acaryochloridales</taxon>
        <taxon>Thermosynechococcaceae</taxon>
        <taxon>Parathermosynechococcus</taxon>
    </lineage>
</organism>
<dbReference type="CDD" id="cd01908">
    <property type="entry name" value="YafJ"/>
    <property type="match status" value="1"/>
</dbReference>
<keyword evidence="4" id="KW-1185">Reference proteome</keyword>
<dbReference type="PANTHER" id="PTHR43187">
    <property type="entry name" value="GLUTAMINE AMIDOTRANSFERASE DUG3-RELATED"/>
    <property type="match status" value="1"/>
</dbReference>
<dbReference type="InterPro" id="IPR029055">
    <property type="entry name" value="Ntn_hydrolases_N"/>
</dbReference>
<dbReference type="OrthoDB" id="9804310at2"/>
<dbReference type="Pfam" id="PF13230">
    <property type="entry name" value="GATase_4"/>
    <property type="match status" value="1"/>
</dbReference>
<sequence length="260" mass="29813">MCRLYAYMGRKTSLAYALVDAPHSLLVQSYHPREMTSGLLNADGFGVGWYHTRQDLLPYLYRQVMPMWHDVNFLEHLSRFIDAPCFLANVRSATVGQPVQITNTQPFRWGRWLGVHNGFIDNFRQTLYRPMRDRLSDICYNIVEGSTDSEHIFALFCNELVLNPQLSPVMVLRQTLQIIFSLAQAARTSVSAAIILTDGMYVLAGRCARSVPPPTLYWSQDAEKLQVASEPLDQENQWYPLPENKLLLMSLQSEPETYSF</sequence>
<dbReference type="InterPro" id="IPR017808">
    <property type="entry name" value="EgtC"/>
</dbReference>
<dbReference type="InterPro" id="IPR017932">
    <property type="entry name" value="GATase_2_dom"/>
</dbReference>
<keyword evidence="1" id="KW-0315">Glutamine amidotransferase</keyword>
<evidence type="ECO:0000313" key="4">
    <source>
        <dbReference type="Proteomes" id="UP000231057"/>
    </source>
</evidence>
<dbReference type="SUPFAM" id="SSF56235">
    <property type="entry name" value="N-terminal nucleophile aminohydrolases (Ntn hydrolases)"/>
    <property type="match status" value="1"/>
</dbReference>
<dbReference type="PANTHER" id="PTHR43187:SF1">
    <property type="entry name" value="GLUTAMINE AMIDOTRANSFERASE DUG3-RELATED"/>
    <property type="match status" value="1"/>
</dbReference>
<gene>
    <name evidence="3" type="ORF">BRW62_09325</name>
</gene>
<dbReference type="InterPro" id="IPR052373">
    <property type="entry name" value="Gamma-glu_amide_hydrolase"/>
</dbReference>
<dbReference type="PROSITE" id="PS51278">
    <property type="entry name" value="GATASE_TYPE_2"/>
    <property type="match status" value="1"/>
</dbReference>
<evidence type="ECO:0000259" key="2">
    <source>
        <dbReference type="PROSITE" id="PS51278"/>
    </source>
</evidence>
<accession>A0A2D2Q324</accession>
<protein>
    <submittedName>
        <fullName evidence="3">Ergothioneine biosynthesis protein EgtC</fullName>
    </submittedName>
</protein>
<dbReference type="Gene3D" id="3.60.20.10">
    <property type="entry name" value="Glutamine Phosphoribosylpyrophosphate, subunit 1, domain 1"/>
    <property type="match status" value="1"/>
</dbReference>
<reference evidence="3 4" key="1">
    <citation type="submission" date="2016-11" db="EMBL/GenBank/DDBJ databases">
        <title>Complete genome sequence of thermophilic cyanobacteria strain Synechococcus sp. PCC6715.</title>
        <authorList>
            <person name="Tang J."/>
            <person name="Daroch M."/>
            <person name="Liang Y."/>
            <person name="Jiang D."/>
            <person name="Shah M."/>
        </authorList>
    </citation>
    <scope>NUCLEOTIDE SEQUENCE [LARGE SCALE GENOMIC DNA]</scope>
    <source>
        <strain evidence="3 4">PCC 6715</strain>
    </source>
</reference>
<dbReference type="EMBL" id="CP018092">
    <property type="protein sequence ID" value="ATS18912.1"/>
    <property type="molecule type" value="Genomic_DNA"/>
</dbReference>
<dbReference type="InterPro" id="IPR026869">
    <property type="entry name" value="EgtC-like"/>
</dbReference>
<name>A0A2D2Q324_PARLV</name>
<evidence type="ECO:0000256" key="1">
    <source>
        <dbReference type="ARBA" id="ARBA00022962"/>
    </source>
</evidence>
<dbReference type="KEGG" id="slw:BRW62_09325"/>
<dbReference type="AlphaFoldDB" id="A0A2D2Q324"/>